<gene>
    <name evidence="2" type="ORF">ATO11_04730</name>
</gene>
<accession>A0A0L1JSG6</accession>
<dbReference type="Proteomes" id="UP000036938">
    <property type="component" value="Unassembled WGS sequence"/>
</dbReference>
<evidence type="ECO:0000256" key="1">
    <source>
        <dbReference type="SAM" id="SignalP"/>
    </source>
</evidence>
<dbReference type="STRING" id="1317121.ATO11_04730"/>
<protein>
    <recommendedName>
        <fullName evidence="4">Lipoprotein</fullName>
    </recommendedName>
</protein>
<dbReference type="AlphaFoldDB" id="A0A0L1JSG6"/>
<evidence type="ECO:0008006" key="4">
    <source>
        <dbReference type="Google" id="ProtNLM"/>
    </source>
</evidence>
<keyword evidence="1" id="KW-0732">Signal</keyword>
<sequence>MTRTLAIALAAMLAPALASADACRDEIAALFDTGPLNPFNLPPNHVEKEVLNPDGSRQYILDIHTQSPTRIVSGIRGGMLMMMVGSDTWMGPSLDGPWTAGQRMQTDDMEAAQRTVPEAQARNLSDTECPGITSLDGKDRLTYVFRTRTDPHPARGNSWWGSLDRVYIDPATGLIDEIHQTEHVASWAEGMKMETHILRYSYDPDLRIEPPE</sequence>
<evidence type="ECO:0000313" key="3">
    <source>
        <dbReference type="Proteomes" id="UP000036938"/>
    </source>
</evidence>
<reference evidence="2 3" key="1">
    <citation type="journal article" date="2015" name="Int. J. Syst. Evol. Microbiol.">
        <title>Aestuariivita atlantica sp. nov., isolated from deep sea sediment of the Atlantic Ocean.</title>
        <authorList>
            <person name="Li G."/>
            <person name="Lai Q."/>
            <person name="Du Y."/>
            <person name="Liu X."/>
            <person name="Sun F."/>
            <person name="Shao Z."/>
        </authorList>
    </citation>
    <scope>NUCLEOTIDE SEQUENCE [LARGE SCALE GENOMIC DNA]</scope>
    <source>
        <strain evidence="2 3">22II-S11-z3</strain>
    </source>
</reference>
<organism evidence="2 3">
    <name type="scientific">Pseudaestuariivita atlantica</name>
    <dbReference type="NCBI Taxonomy" id="1317121"/>
    <lineage>
        <taxon>Bacteria</taxon>
        <taxon>Pseudomonadati</taxon>
        <taxon>Pseudomonadota</taxon>
        <taxon>Alphaproteobacteria</taxon>
        <taxon>Rhodobacterales</taxon>
        <taxon>Paracoccaceae</taxon>
        <taxon>Pseudaestuariivita</taxon>
    </lineage>
</organism>
<evidence type="ECO:0000313" key="2">
    <source>
        <dbReference type="EMBL" id="KNG94700.1"/>
    </source>
</evidence>
<dbReference type="OrthoDB" id="7839777at2"/>
<proteinExistence type="predicted"/>
<name>A0A0L1JSG6_9RHOB</name>
<keyword evidence="3" id="KW-1185">Reference proteome</keyword>
<dbReference type="EMBL" id="AQQZ01000002">
    <property type="protein sequence ID" value="KNG94700.1"/>
    <property type="molecule type" value="Genomic_DNA"/>
</dbReference>
<feature type="signal peptide" evidence="1">
    <location>
        <begin position="1"/>
        <end position="20"/>
    </location>
</feature>
<dbReference type="RefSeq" id="WP_050529684.1">
    <property type="nucleotide sequence ID" value="NZ_AQQZ01000002.1"/>
</dbReference>
<feature type="chain" id="PRO_5005553858" description="Lipoprotein" evidence="1">
    <location>
        <begin position="21"/>
        <end position="212"/>
    </location>
</feature>
<comment type="caution">
    <text evidence="2">The sequence shown here is derived from an EMBL/GenBank/DDBJ whole genome shotgun (WGS) entry which is preliminary data.</text>
</comment>